<keyword evidence="2" id="KW-1185">Reference proteome</keyword>
<evidence type="ECO:0000313" key="2">
    <source>
        <dbReference type="Proteomes" id="UP000015103"/>
    </source>
</evidence>
<name>T1HGL9_RHOPR</name>
<reference evidence="1" key="1">
    <citation type="submission" date="2015-05" db="UniProtKB">
        <authorList>
            <consortium name="EnsemblMetazoa"/>
        </authorList>
    </citation>
    <scope>IDENTIFICATION</scope>
</reference>
<dbReference type="EMBL" id="ACPB03006269">
    <property type="status" value="NOT_ANNOTATED_CDS"/>
    <property type="molecule type" value="Genomic_DNA"/>
</dbReference>
<accession>T1HGL9</accession>
<proteinExistence type="predicted"/>
<dbReference type="HOGENOM" id="CLU_2295072_0_0_1"/>
<sequence>MPWPLLVLGYVAIVASSSDTTLEYGFETSLEVPYRSFVTSPLKYYAALVENRNIGPLEINIRDYTDKLACSLLHPITHNYFKILGILTDVYIKPFSHLGNC</sequence>
<evidence type="ECO:0000313" key="1">
    <source>
        <dbReference type="EnsemblMetazoa" id="RPRC003192-PA"/>
    </source>
</evidence>
<protein>
    <submittedName>
        <fullName evidence="1">Uncharacterized protein</fullName>
    </submittedName>
</protein>
<dbReference type="InParanoid" id="T1HGL9"/>
<organism evidence="1 2">
    <name type="scientific">Rhodnius prolixus</name>
    <name type="common">Triatomid bug</name>
    <dbReference type="NCBI Taxonomy" id="13249"/>
    <lineage>
        <taxon>Eukaryota</taxon>
        <taxon>Metazoa</taxon>
        <taxon>Ecdysozoa</taxon>
        <taxon>Arthropoda</taxon>
        <taxon>Hexapoda</taxon>
        <taxon>Insecta</taxon>
        <taxon>Pterygota</taxon>
        <taxon>Neoptera</taxon>
        <taxon>Paraneoptera</taxon>
        <taxon>Hemiptera</taxon>
        <taxon>Heteroptera</taxon>
        <taxon>Panheteroptera</taxon>
        <taxon>Cimicomorpha</taxon>
        <taxon>Reduviidae</taxon>
        <taxon>Triatominae</taxon>
        <taxon>Rhodnius</taxon>
    </lineage>
</organism>
<dbReference type="AlphaFoldDB" id="T1HGL9"/>
<dbReference type="EMBL" id="ACPB03006270">
    <property type="status" value="NOT_ANNOTATED_CDS"/>
    <property type="molecule type" value="Genomic_DNA"/>
</dbReference>
<dbReference type="EnsemblMetazoa" id="RPRC003192-RA">
    <property type="protein sequence ID" value="RPRC003192-PA"/>
    <property type="gene ID" value="RPRC003192"/>
</dbReference>
<dbReference type="Proteomes" id="UP000015103">
    <property type="component" value="Unassembled WGS sequence"/>
</dbReference>
<dbReference type="VEuPathDB" id="VectorBase:RPRC003192"/>